<dbReference type="InterPro" id="IPR036388">
    <property type="entry name" value="WH-like_DNA-bd_sf"/>
</dbReference>
<evidence type="ECO:0008006" key="4">
    <source>
        <dbReference type="Google" id="ProtNLM"/>
    </source>
</evidence>
<name>A0A833LXB3_9LEPT</name>
<feature type="region of interest" description="Disordered" evidence="1">
    <location>
        <begin position="15"/>
        <end position="43"/>
    </location>
</feature>
<organism evidence="2 3">
    <name type="scientific">Leptonema illini</name>
    <dbReference type="NCBI Taxonomy" id="183"/>
    <lineage>
        <taxon>Bacteria</taxon>
        <taxon>Pseudomonadati</taxon>
        <taxon>Spirochaetota</taxon>
        <taxon>Spirochaetia</taxon>
        <taxon>Leptospirales</taxon>
        <taxon>Leptospiraceae</taxon>
        <taxon>Leptonema</taxon>
    </lineage>
</organism>
<proteinExistence type="predicted"/>
<reference evidence="2 3" key="1">
    <citation type="submission" date="2019-10" db="EMBL/GenBank/DDBJ databases">
        <title>Extracellular Electron Transfer in a Candidatus Methanoperedens spp. Enrichment Culture.</title>
        <authorList>
            <person name="Berger S."/>
            <person name="Rangel Shaw D."/>
            <person name="Berben T."/>
            <person name="In 'T Zandt M."/>
            <person name="Frank J."/>
            <person name="Reimann J."/>
            <person name="Jetten M.S.M."/>
            <person name="Welte C.U."/>
        </authorList>
    </citation>
    <scope>NUCLEOTIDE SEQUENCE [LARGE SCALE GENOMIC DNA]</scope>
    <source>
        <strain evidence="2">SB12</strain>
    </source>
</reference>
<evidence type="ECO:0000256" key="1">
    <source>
        <dbReference type="SAM" id="MobiDB-lite"/>
    </source>
</evidence>
<evidence type="ECO:0000313" key="3">
    <source>
        <dbReference type="Proteomes" id="UP000460298"/>
    </source>
</evidence>
<feature type="compositionally biased region" description="Polar residues" evidence="1">
    <location>
        <begin position="22"/>
        <end position="31"/>
    </location>
</feature>
<protein>
    <recommendedName>
        <fullName evidence="4">Regulatory protein RecX</fullName>
    </recommendedName>
</protein>
<evidence type="ECO:0000313" key="2">
    <source>
        <dbReference type="EMBL" id="KAB2929428.1"/>
    </source>
</evidence>
<dbReference type="EMBL" id="WBUI01000031">
    <property type="protein sequence ID" value="KAB2929428.1"/>
    <property type="molecule type" value="Genomic_DNA"/>
</dbReference>
<comment type="caution">
    <text evidence="2">The sequence shown here is derived from an EMBL/GenBank/DDBJ whole genome shotgun (WGS) entry which is preliminary data.</text>
</comment>
<accession>A0A833LXB3</accession>
<dbReference type="Proteomes" id="UP000460298">
    <property type="component" value="Unassembled WGS sequence"/>
</dbReference>
<dbReference type="AlphaFoldDB" id="A0A833LXB3"/>
<sequence>MKEKAQKHLTVGNVTYMWGSPDNRNPASSHHAQAGATGDQDAEQATDLLSEDFSLEEQTAIRRLESSLSGTWTPGRLKTKIASLGFSGEKAERIFRHIVRSDYYDTLWVATREVGRRLKKGQGEQRLQMELKAAGFDDAVISQALQAVSEDEWHEALDIAMQSSSIRSKEGPALKQALARRGFSSSRIQSFLKQRQENV</sequence>
<dbReference type="Gene3D" id="1.10.10.10">
    <property type="entry name" value="Winged helix-like DNA-binding domain superfamily/Winged helix DNA-binding domain"/>
    <property type="match status" value="1"/>
</dbReference>
<gene>
    <name evidence="2" type="ORF">F9K24_19835</name>
</gene>